<sequence>MTRRILLLLLLALLTASCAPKVVDVAAPAAALEPTGFKAPLHRWPEADAPALRFLDVDDPWEPMNRELYEVNAILDKYVMYPAANIYRIFIPAPVRTGVSNVLGNIGEVPVFLNSLLQFKGKKAAISFCRFLINTTFGLAGVRDLASRNPKLARQHEDVGQTLGYWGLGTGPYFVMPVLGPSNLRDTAGFGGDTLIMYLEMEYLYETLGLQDNSPLDMTELIIRGLDMRANTAFSYHSTGSPFEYEMVRFIYTKKRELDIRR</sequence>
<keyword evidence="5" id="KW-1185">Reference proteome</keyword>
<dbReference type="PANTHER" id="PTHR30035:SF3">
    <property type="entry name" value="INTERMEMBRANE PHOSPHOLIPID TRANSPORT SYSTEM LIPOPROTEIN MLAA"/>
    <property type="match status" value="1"/>
</dbReference>
<evidence type="ECO:0000256" key="2">
    <source>
        <dbReference type="ARBA" id="ARBA00022729"/>
    </source>
</evidence>
<evidence type="ECO:0000256" key="3">
    <source>
        <dbReference type="SAM" id="SignalP"/>
    </source>
</evidence>
<feature type="signal peptide" evidence="3">
    <location>
        <begin position="1"/>
        <end position="21"/>
    </location>
</feature>
<accession>A0ABM8AR42</accession>
<evidence type="ECO:0000313" key="5">
    <source>
        <dbReference type="Proteomes" id="UP001061361"/>
    </source>
</evidence>
<dbReference type="RefSeq" id="WP_264983840.1">
    <property type="nucleotide sequence ID" value="NZ_AP026708.1"/>
</dbReference>
<proteinExistence type="inferred from homology"/>
<dbReference type="InterPro" id="IPR007428">
    <property type="entry name" value="MlaA"/>
</dbReference>
<gene>
    <name evidence="4" type="ORF">JCM14722_13260</name>
</gene>
<feature type="chain" id="PRO_5046812061" evidence="3">
    <location>
        <begin position="22"/>
        <end position="262"/>
    </location>
</feature>
<keyword evidence="2 3" id="KW-0732">Signal</keyword>
<evidence type="ECO:0000313" key="4">
    <source>
        <dbReference type="EMBL" id="BDQ33784.1"/>
    </source>
</evidence>
<protein>
    <submittedName>
        <fullName evidence="4">ABC transporter</fullName>
    </submittedName>
</protein>
<name>A0ABM8AR42_9BACT</name>
<dbReference type="PROSITE" id="PS51257">
    <property type="entry name" value="PROKAR_LIPOPROTEIN"/>
    <property type="match status" value="1"/>
</dbReference>
<dbReference type="EMBL" id="AP026708">
    <property type="protein sequence ID" value="BDQ33784.1"/>
    <property type="molecule type" value="Genomic_DNA"/>
</dbReference>
<comment type="similarity">
    <text evidence="1">Belongs to the MlaA family.</text>
</comment>
<reference evidence="4" key="1">
    <citation type="submission" date="2022-08" db="EMBL/GenBank/DDBJ databases">
        <title>Genome Sequence of the sulphate-reducing bacterium, Pseudodesulfovibrio portus JCM14722.</title>
        <authorList>
            <person name="Kondo R."/>
            <person name="Kataoka T."/>
        </authorList>
    </citation>
    <scope>NUCLEOTIDE SEQUENCE</scope>
    <source>
        <strain evidence="4">JCM 14722</strain>
    </source>
</reference>
<dbReference type="PRINTS" id="PR01805">
    <property type="entry name" value="VACJLIPOPROT"/>
</dbReference>
<organism evidence="4 5">
    <name type="scientific">Pseudodesulfovibrio portus</name>
    <dbReference type="NCBI Taxonomy" id="231439"/>
    <lineage>
        <taxon>Bacteria</taxon>
        <taxon>Pseudomonadati</taxon>
        <taxon>Thermodesulfobacteriota</taxon>
        <taxon>Desulfovibrionia</taxon>
        <taxon>Desulfovibrionales</taxon>
        <taxon>Desulfovibrionaceae</taxon>
    </lineage>
</organism>
<dbReference type="PANTHER" id="PTHR30035">
    <property type="entry name" value="LIPOPROTEIN VACJ-RELATED"/>
    <property type="match status" value="1"/>
</dbReference>
<dbReference type="Pfam" id="PF04333">
    <property type="entry name" value="MlaA"/>
    <property type="match status" value="1"/>
</dbReference>
<dbReference type="Proteomes" id="UP001061361">
    <property type="component" value="Chromosome"/>
</dbReference>
<evidence type="ECO:0000256" key="1">
    <source>
        <dbReference type="ARBA" id="ARBA00010634"/>
    </source>
</evidence>